<evidence type="ECO:0000313" key="18">
    <source>
        <dbReference type="EMBL" id="CAJ1073388.1"/>
    </source>
</evidence>
<name>A0AAV1GLS4_XYRNO</name>
<keyword evidence="8 16" id="KW-0472">Membrane</keyword>
<evidence type="ECO:0000256" key="3">
    <source>
        <dbReference type="ARBA" id="ARBA00022475"/>
    </source>
</evidence>
<keyword evidence="19" id="KW-1185">Reference proteome</keyword>
<dbReference type="InterPro" id="IPR003280">
    <property type="entry name" value="2pore_dom_K_chnl"/>
</dbReference>
<feature type="domain" description="Potassium channel" evidence="17">
    <location>
        <begin position="176"/>
        <end position="232"/>
    </location>
</feature>
<dbReference type="GO" id="GO:0030322">
    <property type="term" value="P:stabilization of membrane potential"/>
    <property type="evidence" value="ECO:0007669"/>
    <property type="project" value="TreeGrafter"/>
</dbReference>
<feature type="domain" description="Potassium channel" evidence="17">
    <location>
        <begin position="273"/>
        <end position="352"/>
    </location>
</feature>
<comment type="subcellular location">
    <subcellularLocation>
        <location evidence="1">Cell membrane</location>
        <topology evidence="1">Multi-pass membrane protein</topology>
    </subcellularLocation>
</comment>
<dbReference type="PANTHER" id="PTHR11003">
    <property type="entry name" value="POTASSIUM CHANNEL, SUBFAMILY K"/>
    <property type="match status" value="1"/>
</dbReference>
<accession>A0AAV1GLS4</accession>
<evidence type="ECO:0000256" key="9">
    <source>
        <dbReference type="ARBA" id="ARBA00023157"/>
    </source>
</evidence>
<feature type="region of interest" description="Disordered" evidence="15">
    <location>
        <begin position="518"/>
        <end position="576"/>
    </location>
</feature>
<dbReference type="InterPro" id="IPR003976">
    <property type="entry name" value="2pore_dom_K_chnl_TREK"/>
</dbReference>
<evidence type="ECO:0000256" key="4">
    <source>
        <dbReference type="ARBA" id="ARBA00022692"/>
    </source>
</evidence>
<proteinExistence type="inferred from homology"/>
<reference evidence="18" key="1">
    <citation type="submission" date="2023-08" db="EMBL/GenBank/DDBJ databases">
        <authorList>
            <person name="Alioto T."/>
            <person name="Alioto T."/>
            <person name="Gomez Garrido J."/>
        </authorList>
    </citation>
    <scope>NUCLEOTIDE SEQUENCE</scope>
</reference>
<feature type="transmembrane region" description="Helical" evidence="16">
    <location>
        <begin position="178"/>
        <end position="197"/>
    </location>
</feature>
<dbReference type="GO" id="GO:0015271">
    <property type="term" value="F:outward rectifier potassium channel activity"/>
    <property type="evidence" value="ECO:0007669"/>
    <property type="project" value="TreeGrafter"/>
</dbReference>
<dbReference type="SUPFAM" id="SSF81324">
    <property type="entry name" value="Voltage-gated potassium channels"/>
    <property type="match status" value="2"/>
</dbReference>
<dbReference type="PANTHER" id="PTHR11003:SF32">
    <property type="entry name" value="POTASSIUM CHANNEL SUBFAMILY K MEMBER 10"/>
    <property type="match status" value="1"/>
</dbReference>
<keyword evidence="9" id="KW-1015">Disulfide bond</keyword>
<feature type="transmembrane region" description="Helical" evidence="16">
    <location>
        <begin position="296"/>
        <end position="314"/>
    </location>
</feature>
<keyword evidence="4 14" id="KW-0812">Transmembrane</keyword>
<sequence length="576" mass="64089">MKFPIENPRKQVNWDPEQVAVQTNLVPPKKAQPGMVKSSLVQASVATMQNPMGVDPKANGHCPLPRLSISSRSASVVASMDASCDGMAALHSVMKWKTVLAVFIVVVLYLVCGGLVFQALEQPFESDQKNSITLEKALFLERHPCVTPDELEALIKHAIDAVSAGVSPVGVTSYNSSYWDLGSAFFFAGTVITTIGYGNIAPSTEGGKIFCILYAIFGIPLFGFLLAGIGDQLGTIFVKSILRVEKIFRQKHRQISQTKIRVTSTILFILAGCIVFVTIPAIIFKHIEGWTTLESIYFVVITLTTVGIGDYVAGGNRVIDYMKWYKPLVWFWILVGLAYFAAVLSMIGDWLRVLSKKTKEEVGEFKAHAAEWKANVRAEFRETRRRLSVEIHDKLQRAATIRSMERRQLGLEQRAHSLDMLSPEKRALFASLDAGRFKTSSQESIDTKLNNLRLKGACEPYDHQGGEHQPQTASSSEENLFNLRFGSLTKLARRNKSRELRRNITDDMRRASVCVNNGSAMLGEERTEEEDDGEPDEEIGERKEGNISLTNLSQYAKDRTKLNGFNSVQAKEGEND</sequence>
<evidence type="ECO:0000256" key="1">
    <source>
        <dbReference type="ARBA" id="ARBA00004651"/>
    </source>
</evidence>
<comment type="similarity">
    <text evidence="14">Belongs to the two pore domain potassium channel (TC 1.A.1.8) family.</text>
</comment>
<evidence type="ECO:0000256" key="15">
    <source>
        <dbReference type="SAM" id="MobiDB-lite"/>
    </source>
</evidence>
<evidence type="ECO:0000313" key="19">
    <source>
        <dbReference type="Proteomes" id="UP001178508"/>
    </source>
</evidence>
<keyword evidence="7 14" id="KW-0406">Ion transport</keyword>
<dbReference type="PRINTS" id="PR01499">
    <property type="entry name" value="TREKCHANNEL"/>
</dbReference>
<evidence type="ECO:0000256" key="10">
    <source>
        <dbReference type="ARBA" id="ARBA00023303"/>
    </source>
</evidence>
<dbReference type="EMBL" id="OY660878">
    <property type="protein sequence ID" value="CAJ1073388.1"/>
    <property type="molecule type" value="Genomic_DNA"/>
</dbReference>
<comment type="catalytic activity">
    <reaction evidence="11">
        <text>K(+)(in) = K(+)(out)</text>
        <dbReference type="Rhea" id="RHEA:29463"/>
        <dbReference type="ChEBI" id="CHEBI:29103"/>
    </reaction>
</comment>
<evidence type="ECO:0000256" key="6">
    <source>
        <dbReference type="ARBA" id="ARBA00022989"/>
    </source>
</evidence>
<keyword evidence="3" id="KW-1003">Cell membrane</keyword>
<organism evidence="18 19">
    <name type="scientific">Xyrichtys novacula</name>
    <name type="common">Pearly razorfish</name>
    <name type="synonym">Hemipteronotus novacula</name>
    <dbReference type="NCBI Taxonomy" id="13765"/>
    <lineage>
        <taxon>Eukaryota</taxon>
        <taxon>Metazoa</taxon>
        <taxon>Chordata</taxon>
        <taxon>Craniata</taxon>
        <taxon>Vertebrata</taxon>
        <taxon>Euteleostomi</taxon>
        <taxon>Actinopterygii</taxon>
        <taxon>Neopterygii</taxon>
        <taxon>Teleostei</taxon>
        <taxon>Neoteleostei</taxon>
        <taxon>Acanthomorphata</taxon>
        <taxon>Eupercaria</taxon>
        <taxon>Labriformes</taxon>
        <taxon>Labridae</taxon>
        <taxon>Xyrichtys</taxon>
    </lineage>
</organism>
<keyword evidence="6 16" id="KW-1133">Transmembrane helix</keyword>
<evidence type="ECO:0000256" key="12">
    <source>
        <dbReference type="ARBA" id="ARBA00044657"/>
    </source>
</evidence>
<feature type="compositionally biased region" description="Acidic residues" evidence="15">
    <location>
        <begin position="526"/>
        <end position="539"/>
    </location>
</feature>
<dbReference type="GO" id="GO:0022841">
    <property type="term" value="F:potassium ion leak channel activity"/>
    <property type="evidence" value="ECO:0007669"/>
    <property type="project" value="TreeGrafter"/>
</dbReference>
<comment type="catalytic activity">
    <reaction evidence="12">
        <text>Rb(+)(in) = Rb(+)(out)</text>
        <dbReference type="Rhea" id="RHEA:78547"/>
        <dbReference type="ChEBI" id="CHEBI:49847"/>
    </reaction>
</comment>
<evidence type="ECO:0000256" key="2">
    <source>
        <dbReference type="ARBA" id="ARBA00022448"/>
    </source>
</evidence>
<evidence type="ECO:0000256" key="8">
    <source>
        <dbReference type="ARBA" id="ARBA00023136"/>
    </source>
</evidence>
<dbReference type="InterPro" id="IPR013099">
    <property type="entry name" value="K_chnl_dom"/>
</dbReference>
<dbReference type="AlphaFoldDB" id="A0AAV1GLS4"/>
<evidence type="ECO:0000256" key="7">
    <source>
        <dbReference type="ARBA" id="ARBA00023065"/>
    </source>
</evidence>
<evidence type="ECO:0000256" key="16">
    <source>
        <dbReference type="SAM" id="Phobius"/>
    </source>
</evidence>
<feature type="transmembrane region" description="Helical" evidence="16">
    <location>
        <begin position="99"/>
        <end position="120"/>
    </location>
</feature>
<feature type="transmembrane region" description="Helical" evidence="16">
    <location>
        <begin position="329"/>
        <end position="351"/>
    </location>
</feature>
<dbReference type="Proteomes" id="UP001178508">
    <property type="component" value="Chromosome 15"/>
</dbReference>
<dbReference type="Pfam" id="PF07885">
    <property type="entry name" value="Ion_trans_2"/>
    <property type="match status" value="2"/>
</dbReference>
<evidence type="ECO:0000256" key="13">
    <source>
        <dbReference type="ARBA" id="ARBA00044691"/>
    </source>
</evidence>
<evidence type="ECO:0000256" key="5">
    <source>
        <dbReference type="ARBA" id="ARBA00022958"/>
    </source>
</evidence>
<dbReference type="Gene3D" id="1.10.287.70">
    <property type="match status" value="1"/>
</dbReference>
<keyword evidence="2 14" id="KW-0813">Transport</keyword>
<dbReference type="GO" id="GO:0005886">
    <property type="term" value="C:plasma membrane"/>
    <property type="evidence" value="ECO:0007669"/>
    <property type="project" value="UniProtKB-SubCell"/>
</dbReference>
<comment type="catalytic activity">
    <reaction evidence="13">
        <text>Cs(+)(in) = Cs(+)(out)</text>
        <dbReference type="Rhea" id="RHEA:78555"/>
        <dbReference type="ChEBI" id="CHEBI:49547"/>
    </reaction>
</comment>
<feature type="transmembrane region" description="Helical" evidence="16">
    <location>
        <begin position="266"/>
        <end position="284"/>
    </location>
</feature>
<evidence type="ECO:0000256" key="14">
    <source>
        <dbReference type="RuleBase" id="RU003857"/>
    </source>
</evidence>
<feature type="transmembrane region" description="Helical" evidence="16">
    <location>
        <begin position="209"/>
        <end position="229"/>
    </location>
</feature>
<evidence type="ECO:0000259" key="17">
    <source>
        <dbReference type="Pfam" id="PF07885"/>
    </source>
</evidence>
<evidence type="ECO:0000256" key="11">
    <source>
        <dbReference type="ARBA" id="ARBA00034430"/>
    </source>
</evidence>
<keyword evidence="5" id="KW-0630">Potassium</keyword>
<gene>
    <name evidence="18" type="ORF">XNOV1_A031610</name>
</gene>
<protein>
    <submittedName>
        <fullName evidence="18">Potassium channel subfamily K member 10b isoform X2</fullName>
    </submittedName>
</protein>
<keyword evidence="10 14" id="KW-0407">Ion channel</keyword>
<dbReference type="PRINTS" id="PR01333">
    <property type="entry name" value="2POREKCHANEL"/>
</dbReference>
<dbReference type="FunFam" id="1.10.287.70:FF:000043">
    <property type="entry name" value="Potassium channel subfamily K member 10 isoform 2"/>
    <property type="match status" value="1"/>
</dbReference>